<evidence type="ECO:0000313" key="2">
    <source>
        <dbReference type="EMBL" id="MBW75423.1"/>
    </source>
</evidence>
<protein>
    <submittedName>
        <fullName evidence="2">Uncharacterized protein</fullName>
    </submittedName>
</protein>
<proteinExistence type="predicted"/>
<organism evidence="2">
    <name type="scientific">Anopheles darlingi</name>
    <name type="common">Mosquito</name>
    <dbReference type="NCBI Taxonomy" id="43151"/>
    <lineage>
        <taxon>Eukaryota</taxon>
        <taxon>Metazoa</taxon>
        <taxon>Ecdysozoa</taxon>
        <taxon>Arthropoda</taxon>
        <taxon>Hexapoda</taxon>
        <taxon>Insecta</taxon>
        <taxon>Pterygota</taxon>
        <taxon>Neoptera</taxon>
        <taxon>Endopterygota</taxon>
        <taxon>Diptera</taxon>
        <taxon>Nematocera</taxon>
        <taxon>Culicoidea</taxon>
        <taxon>Culicidae</taxon>
        <taxon>Anophelinae</taxon>
        <taxon>Anopheles</taxon>
    </lineage>
</organism>
<accession>A0A2M4DCV7</accession>
<name>A0A2M4DCV7_ANODA</name>
<dbReference type="EMBL" id="GGFL01011245">
    <property type="protein sequence ID" value="MBW75423.1"/>
    <property type="molecule type" value="Transcribed_RNA"/>
</dbReference>
<dbReference type="AlphaFoldDB" id="A0A2M4DCV7"/>
<keyword evidence="1" id="KW-1133">Transmembrane helix</keyword>
<feature type="transmembrane region" description="Helical" evidence="1">
    <location>
        <begin position="69"/>
        <end position="90"/>
    </location>
</feature>
<evidence type="ECO:0000256" key="1">
    <source>
        <dbReference type="SAM" id="Phobius"/>
    </source>
</evidence>
<reference evidence="2" key="1">
    <citation type="submission" date="2018-01" db="EMBL/GenBank/DDBJ databases">
        <title>An insight into the sialome of Amazonian anophelines.</title>
        <authorList>
            <person name="Ribeiro J.M."/>
            <person name="Scarpassa V."/>
            <person name="Calvo E."/>
        </authorList>
    </citation>
    <scope>NUCLEOTIDE SEQUENCE</scope>
</reference>
<keyword evidence="1" id="KW-0472">Membrane</keyword>
<keyword evidence="1" id="KW-0812">Transmembrane</keyword>
<sequence length="92" mass="10170">MRWTLMSILMSAPPQWTTVEITPAAMATTETRWINQNRPSARITTKIVWISQSLKNLSRSSNSNRWNKAVVQLAAAAAAAAVVPVCLTMNSR</sequence>